<dbReference type="CDD" id="cd00093">
    <property type="entry name" value="HTH_XRE"/>
    <property type="match status" value="1"/>
</dbReference>
<keyword evidence="9" id="KW-1185">Reference proteome</keyword>
<dbReference type="GO" id="GO:0003677">
    <property type="term" value="F:DNA binding"/>
    <property type="evidence" value="ECO:0007669"/>
    <property type="project" value="InterPro"/>
</dbReference>
<reference evidence="4 7" key="3">
    <citation type="submission" date="2019-01" db="EMBL/GenBank/DDBJ databases">
        <title>The genome sequence of Lactobacillus crispatus L49.</title>
        <authorList>
            <person name="Zhong J."/>
            <person name="Zhang J."/>
        </authorList>
    </citation>
    <scope>NUCLEOTIDE SEQUENCE [LARGE SCALE GENOMIC DNA]</scope>
    <source>
        <strain evidence="4 7">L49</strain>
    </source>
</reference>
<dbReference type="InterPro" id="IPR053163">
    <property type="entry name" value="HTH-type_regulator_Rgg"/>
</dbReference>
<evidence type="ECO:0000313" key="9">
    <source>
        <dbReference type="Proteomes" id="UP001434419"/>
    </source>
</evidence>
<name>A0A120DI08_9LACO</name>
<comment type="caution">
    <text evidence="2">The sequence shown here is derived from an EMBL/GenBank/DDBJ whole genome shotgun (WGS) entry which is preliminary data.</text>
</comment>
<sequence>MTIGQALRKIRQNLDLTQKEMAANIVTRPFYAKVEAGKSRISADKLAAILFEHDVDITYFYQLLRATYTSKQKKIESDLNNKMEQAFNVGKIDEIESCYQEILSQSHSKILKLRAMISVAYLKNKLNQIDPKIKKDLFIEFNEGQNWMTNPELLRLFTNTMPLWEQDTLAFFINRLLNEMKSNKNISELEQERYLRVFENYLAVCYNRKLSKKSLQLMHVPKIIDYIMESKPTIHFLLYKIAALYLKNLFLNNKEEAQKIRNEVQKYGYQDLIKTWPK</sequence>
<dbReference type="EMBL" id="LJGP01000035">
    <property type="protein sequence ID" value="KWU03305.1"/>
    <property type="molecule type" value="Genomic_DNA"/>
</dbReference>
<dbReference type="PATRIC" id="fig|47770.28.peg.1096"/>
<protein>
    <submittedName>
        <fullName evidence="3 5">Transcriptional regulator</fullName>
    </submittedName>
    <submittedName>
        <fullName evidence="2">XRE family transcriptional regulator</fullName>
    </submittedName>
</protein>
<dbReference type="InterPro" id="IPR001387">
    <property type="entry name" value="Cro/C1-type_HTH"/>
</dbReference>
<dbReference type="Gene3D" id="1.10.260.40">
    <property type="entry name" value="lambda repressor-like DNA-binding domains"/>
    <property type="match status" value="1"/>
</dbReference>
<dbReference type="AlphaFoldDB" id="A0A120DI08"/>
<dbReference type="EMBL" id="SCLX01000010">
    <property type="protein sequence ID" value="RXF58938.1"/>
    <property type="molecule type" value="Genomic_DNA"/>
</dbReference>
<organism evidence="2 6">
    <name type="scientific">Lactobacillus crispatus</name>
    <dbReference type="NCBI Taxonomy" id="47770"/>
    <lineage>
        <taxon>Bacteria</taxon>
        <taxon>Bacillati</taxon>
        <taxon>Bacillota</taxon>
        <taxon>Bacilli</taxon>
        <taxon>Lactobacillales</taxon>
        <taxon>Lactobacillaceae</taxon>
        <taxon>Lactobacillus</taxon>
    </lineage>
</organism>
<evidence type="ECO:0000313" key="4">
    <source>
        <dbReference type="EMBL" id="RXF58938.1"/>
    </source>
</evidence>
<dbReference type="Pfam" id="PF01381">
    <property type="entry name" value="HTH_3"/>
    <property type="match status" value="1"/>
</dbReference>
<dbReference type="Proteomes" id="UP000289808">
    <property type="component" value="Unassembled WGS sequence"/>
</dbReference>
<dbReference type="EMBL" id="NKLP01000005">
    <property type="protein sequence ID" value="TDN34624.1"/>
    <property type="molecule type" value="Genomic_DNA"/>
</dbReference>
<proteinExistence type="predicted"/>
<evidence type="ECO:0000313" key="2">
    <source>
        <dbReference type="EMBL" id="KWU03305.1"/>
    </source>
</evidence>
<dbReference type="RefSeq" id="WP_005720653.1">
    <property type="nucleotide sequence ID" value="NZ_AP025162.1"/>
</dbReference>
<evidence type="ECO:0000313" key="5">
    <source>
        <dbReference type="EMBL" id="TDN34624.1"/>
    </source>
</evidence>
<dbReference type="Proteomes" id="UP000067598">
    <property type="component" value="Unassembled WGS sequence"/>
</dbReference>
<reference evidence="3" key="4">
    <citation type="submission" date="2024-06" db="EMBL/GenBank/DDBJ databases">
        <title>Vaginal Lactobacillus fatty acid response mechanisms reveal a metabolite-targeted strategy for bacterial vaginosis treatment.</title>
        <authorList>
            <person name="Zhu M."/>
            <person name="Blainey P.C."/>
            <person name="Bloom S.M."/>
            <person name="Kwon D.S."/>
        </authorList>
    </citation>
    <scope>NUCLEOTIDE SEQUENCE</scope>
    <source>
        <strain evidence="3">194_F1_1</strain>
    </source>
</reference>
<reference evidence="2 6" key="1">
    <citation type="journal article" date="2016" name="Microbiology (Mosc.)">
        <title>Comparison of Lactobacillus crispatus isolates from Lactobacillus-dominated vaginal microbiomes with isolates from microbiomes containing bacterial vaginosis-associated bacteria.</title>
        <authorList>
            <person name="Abdelmaksoud A.A."/>
            <person name="Koparde V.N."/>
            <person name="Sheth N.U."/>
            <person name="Serrano M.G."/>
            <person name="Glascock A.L."/>
            <person name="Fettweis J.M."/>
            <person name="Strauss Iii J.F."/>
            <person name="Buck G.A."/>
            <person name="Jefferson K.K."/>
        </authorList>
    </citation>
    <scope>NUCLEOTIDE SEQUENCE [LARGE SCALE GENOMIC DNA]</scope>
    <source>
        <strain evidence="2 6">VMC3</strain>
    </source>
</reference>
<reference evidence="5 8" key="2">
    <citation type="submission" date="2017-06" db="EMBL/GenBank/DDBJ databases">
        <authorList>
            <person name="Swanenburg J."/>
            <person name="Kort R."/>
        </authorList>
    </citation>
    <scope>NUCLEOTIDE SEQUENCE [LARGE SCALE GENOMIC DNA]</scope>
    <source>
        <strain evidence="5 8">RL05</strain>
    </source>
</reference>
<evidence type="ECO:0000313" key="6">
    <source>
        <dbReference type="Proteomes" id="UP000067598"/>
    </source>
</evidence>
<dbReference type="PROSITE" id="PS50943">
    <property type="entry name" value="HTH_CROC1"/>
    <property type="match status" value="1"/>
</dbReference>
<dbReference type="PANTHER" id="PTHR37038">
    <property type="entry name" value="TRANSCRIPTIONAL REGULATOR-RELATED"/>
    <property type="match status" value="1"/>
</dbReference>
<gene>
    <name evidence="3" type="ORF">ABVC42_10805</name>
    <name evidence="2" type="ORF">AEL95_08120</name>
    <name evidence="5" type="ORF">CEE75_00200</name>
    <name evidence="4" type="ORF">ERD32_02705</name>
</gene>
<evidence type="ECO:0000313" key="3">
    <source>
        <dbReference type="EMBL" id="MES5150387.1"/>
    </source>
</evidence>
<evidence type="ECO:0000259" key="1">
    <source>
        <dbReference type="PROSITE" id="PS50943"/>
    </source>
</evidence>
<dbReference type="Proteomes" id="UP001434419">
    <property type="component" value="Unassembled WGS sequence"/>
</dbReference>
<evidence type="ECO:0000313" key="7">
    <source>
        <dbReference type="Proteomes" id="UP000289808"/>
    </source>
</evidence>
<dbReference type="SMART" id="SM00530">
    <property type="entry name" value="HTH_XRE"/>
    <property type="match status" value="1"/>
</dbReference>
<dbReference type="Proteomes" id="UP000295195">
    <property type="component" value="Unassembled WGS sequence"/>
</dbReference>
<dbReference type="InterPro" id="IPR010982">
    <property type="entry name" value="Lambda_DNA-bd_dom_sf"/>
</dbReference>
<dbReference type="SUPFAM" id="SSF47413">
    <property type="entry name" value="lambda repressor-like DNA-binding domains"/>
    <property type="match status" value="1"/>
</dbReference>
<accession>A0A120DI08</accession>
<evidence type="ECO:0000313" key="8">
    <source>
        <dbReference type="Proteomes" id="UP000295195"/>
    </source>
</evidence>
<feature type="domain" description="HTH cro/C1-type" evidence="1">
    <location>
        <begin position="7"/>
        <end position="60"/>
    </location>
</feature>
<dbReference type="EMBL" id="JBETVU010000012">
    <property type="protein sequence ID" value="MES5150387.1"/>
    <property type="molecule type" value="Genomic_DNA"/>
</dbReference>